<name>A0ABT3NSY5_9PROT</name>
<proteinExistence type="predicted"/>
<gene>
    <name evidence="1" type="ORF">OF850_06530</name>
</gene>
<dbReference type="Proteomes" id="UP001526430">
    <property type="component" value="Unassembled WGS sequence"/>
</dbReference>
<dbReference type="RefSeq" id="WP_301589134.1">
    <property type="nucleotide sequence ID" value="NZ_JAPFQI010000002.1"/>
</dbReference>
<reference evidence="1 2" key="1">
    <citation type="submission" date="2022-10" db="EMBL/GenBank/DDBJ databases">
        <title>Roseococcus glaciei nov., sp. nov., isolated from glacier.</title>
        <authorList>
            <person name="Liu Q."/>
            <person name="Xin Y.-H."/>
        </authorList>
    </citation>
    <scope>NUCLEOTIDE SEQUENCE [LARGE SCALE GENOMIC DNA]</scope>
    <source>
        <strain evidence="1 2">MDT2-1-1</strain>
    </source>
</reference>
<protein>
    <submittedName>
        <fullName evidence="1">Uncharacterized protein</fullName>
    </submittedName>
</protein>
<organism evidence="1 2">
    <name type="scientific">Sabulicella glaciei</name>
    <dbReference type="NCBI Taxonomy" id="2984948"/>
    <lineage>
        <taxon>Bacteria</taxon>
        <taxon>Pseudomonadati</taxon>
        <taxon>Pseudomonadota</taxon>
        <taxon>Alphaproteobacteria</taxon>
        <taxon>Acetobacterales</taxon>
        <taxon>Acetobacteraceae</taxon>
        <taxon>Sabulicella</taxon>
    </lineage>
</organism>
<keyword evidence="2" id="KW-1185">Reference proteome</keyword>
<evidence type="ECO:0000313" key="2">
    <source>
        <dbReference type="Proteomes" id="UP001526430"/>
    </source>
</evidence>
<sequence length="272" mass="28635">MRNYAEAFGRAHRASGDLLDEFAIAERRLGREEGRAARARALGVDPIFDPARAVYFASDARPPMASATRRALDVVVAYNEGLLALAEGRALSELRGEAARLGSELLALGSVVAGGPVLAGLPAILPLLSTAADRAQQAASRATFREEFLKGFPTVDRILSELRAGAPTMFVVLTTPGVDRLRRARLDGADLADRAAVVARHEAYRTALSDWVVLLDEARLAMGAVKTALETASNVPGTPGIASAADMAGRAALLRDLSAAVRAALLRARGES</sequence>
<dbReference type="EMBL" id="JAPFQI010000002">
    <property type="protein sequence ID" value="MCW8085275.1"/>
    <property type="molecule type" value="Genomic_DNA"/>
</dbReference>
<accession>A0ABT3NSY5</accession>
<comment type="caution">
    <text evidence="1">The sequence shown here is derived from an EMBL/GenBank/DDBJ whole genome shotgun (WGS) entry which is preliminary data.</text>
</comment>
<evidence type="ECO:0000313" key="1">
    <source>
        <dbReference type="EMBL" id="MCW8085275.1"/>
    </source>
</evidence>